<protein>
    <submittedName>
        <fullName evidence="2">Uncharacterized protein</fullName>
    </submittedName>
</protein>
<feature type="compositionally biased region" description="Polar residues" evidence="1">
    <location>
        <begin position="94"/>
        <end position="107"/>
    </location>
</feature>
<dbReference type="EMBL" id="OZ034835">
    <property type="protein sequence ID" value="CAL1677376.1"/>
    <property type="molecule type" value="Genomic_DNA"/>
</dbReference>
<accession>A0AAV2NB81</accession>
<feature type="compositionally biased region" description="Basic residues" evidence="1">
    <location>
        <begin position="12"/>
        <end position="21"/>
    </location>
</feature>
<feature type="compositionally biased region" description="Basic and acidic residues" evidence="1">
    <location>
        <begin position="1"/>
        <end position="10"/>
    </location>
</feature>
<feature type="region of interest" description="Disordered" evidence="1">
    <location>
        <begin position="1"/>
        <end position="30"/>
    </location>
</feature>
<sequence length="172" mass="19094">MDKESMEGPTRRLCKSKKKMKAYVPSGSDTATTKKLRKTSFRFFERMQFLEVALATETTISSLPFETTSLPSTSDSNFLFDSSCSESVINLDVSSSKTSHQLTSPKITLNEPISAPLPSNTVASSKANSSRASKNKRKHFDRTEQNDVQESLLEALRQPLKEPDAVDGILLR</sequence>
<organism evidence="2 3">
    <name type="scientific">Lasius platythorax</name>
    <dbReference type="NCBI Taxonomy" id="488582"/>
    <lineage>
        <taxon>Eukaryota</taxon>
        <taxon>Metazoa</taxon>
        <taxon>Ecdysozoa</taxon>
        <taxon>Arthropoda</taxon>
        <taxon>Hexapoda</taxon>
        <taxon>Insecta</taxon>
        <taxon>Pterygota</taxon>
        <taxon>Neoptera</taxon>
        <taxon>Endopterygota</taxon>
        <taxon>Hymenoptera</taxon>
        <taxon>Apocrita</taxon>
        <taxon>Aculeata</taxon>
        <taxon>Formicoidea</taxon>
        <taxon>Formicidae</taxon>
        <taxon>Formicinae</taxon>
        <taxon>Lasius</taxon>
        <taxon>Lasius</taxon>
    </lineage>
</organism>
<feature type="region of interest" description="Disordered" evidence="1">
    <location>
        <begin position="94"/>
        <end position="172"/>
    </location>
</feature>
<evidence type="ECO:0000256" key="1">
    <source>
        <dbReference type="SAM" id="MobiDB-lite"/>
    </source>
</evidence>
<feature type="compositionally biased region" description="Low complexity" evidence="1">
    <location>
        <begin position="123"/>
        <end position="132"/>
    </location>
</feature>
<evidence type="ECO:0000313" key="3">
    <source>
        <dbReference type="Proteomes" id="UP001497644"/>
    </source>
</evidence>
<reference evidence="2" key="1">
    <citation type="submission" date="2024-04" db="EMBL/GenBank/DDBJ databases">
        <authorList>
            <consortium name="Molecular Ecology Group"/>
        </authorList>
    </citation>
    <scope>NUCLEOTIDE SEQUENCE</scope>
</reference>
<name>A0AAV2NB81_9HYME</name>
<evidence type="ECO:0000313" key="2">
    <source>
        <dbReference type="EMBL" id="CAL1677376.1"/>
    </source>
</evidence>
<keyword evidence="3" id="KW-1185">Reference proteome</keyword>
<proteinExistence type="predicted"/>
<dbReference type="Proteomes" id="UP001497644">
    <property type="component" value="Chromosome 12"/>
</dbReference>
<gene>
    <name evidence="2" type="ORF">LPLAT_LOCUS3388</name>
</gene>
<dbReference type="AlphaFoldDB" id="A0AAV2NB81"/>